<dbReference type="EMBL" id="JNFF01000016">
    <property type="protein sequence ID" value="KEQ31426.1"/>
    <property type="molecule type" value="Genomic_DNA"/>
</dbReference>
<reference evidence="1 2" key="1">
    <citation type="journal article" date="1992" name="Int. J. Syst. Bacteriol.">
        <title>Sphingobacterium antarcticus sp. nov. a Psychrotrophic Bacterium from the Soils of Schirmacher Oasis, Antarctica.</title>
        <authorList>
            <person name="Shivaji S."/>
            <person name="Ray M.K."/>
            <person name="Rao N.S."/>
            <person name="Saiserr L."/>
            <person name="Jagannadham M.V."/>
            <person name="Kumar G.S."/>
            <person name="Reddy G."/>
            <person name="Bhargava P.M."/>
        </authorList>
    </citation>
    <scope>NUCLEOTIDE SEQUENCE [LARGE SCALE GENOMIC DNA]</scope>
    <source>
        <strain evidence="1 2">4BY</strain>
    </source>
</reference>
<protein>
    <submittedName>
        <fullName evidence="1">Uncharacterized protein</fullName>
    </submittedName>
</protein>
<name>A0A081PL53_9SPHI</name>
<evidence type="ECO:0000313" key="2">
    <source>
        <dbReference type="Proteomes" id="UP000028007"/>
    </source>
</evidence>
<proteinExistence type="predicted"/>
<gene>
    <name evidence="1" type="ORF">N180_17155</name>
</gene>
<keyword evidence="2" id="KW-1185">Reference proteome</keyword>
<accession>A0A081PL53</accession>
<organism evidence="1 2">
    <name type="scientific">Pedobacter antarcticus 4BY</name>
    <dbReference type="NCBI Taxonomy" id="1358423"/>
    <lineage>
        <taxon>Bacteria</taxon>
        <taxon>Pseudomonadati</taxon>
        <taxon>Bacteroidota</taxon>
        <taxon>Sphingobacteriia</taxon>
        <taxon>Sphingobacteriales</taxon>
        <taxon>Sphingobacteriaceae</taxon>
        <taxon>Pedobacter</taxon>
    </lineage>
</organism>
<sequence>MLKTGSNPLKTTVKRPGKRKLETSYQTLIMKSIQIKIAKEIYQVVQNFAKINLYQVFSEKGNFEITRTRSNGTWKILAPGNSSITLPINTLGKIIEQKFDVVI</sequence>
<dbReference type="RefSeq" id="WP_037438105.1">
    <property type="nucleotide sequence ID" value="NZ_JNFF01000016.1"/>
</dbReference>
<evidence type="ECO:0000313" key="1">
    <source>
        <dbReference type="EMBL" id="KEQ31426.1"/>
    </source>
</evidence>
<comment type="caution">
    <text evidence="1">The sequence shown here is derived from an EMBL/GenBank/DDBJ whole genome shotgun (WGS) entry which is preliminary data.</text>
</comment>
<dbReference type="Proteomes" id="UP000028007">
    <property type="component" value="Unassembled WGS sequence"/>
</dbReference>
<dbReference type="AlphaFoldDB" id="A0A081PL53"/>